<reference evidence="4 5" key="1">
    <citation type="submission" date="2024-02" db="EMBL/GenBank/DDBJ databases">
        <authorList>
            <person name="Saticioglu I.B."/>
        </authorList>
    </citation>
    <scope>NUCLEOTIDE SEQUENCE [LARGE SCALE GENOMIC DNA]</scope>
    <source>
        <strain evidence="4 5">Mu-86</strain>
    </source>
</reference>
<keyword evidence="2" id="KW-0812">Transmembrane</keyword>
<sequence>MTNRSGRQARWGVAAVGVGIVLTLAFFALPPLIGNLGTADSNDDSSAETSAGGVPERPDDAFAMTVEYVIDGDTVKARATHANDVMPTSERVSVRLIGIDTPELRPEPECWSQEATDHLSALLPEGSIVWVAPDQEWYDRYDRALMYLWNESGDFVNYELMAAGDARSLVVRPNDLHAELFARAETDARAIGSGQWGACVF</sequence>
<feature type="transmembrane region" description="Helical" evidence="2">
    <location>
        <begin position="12"/>
        <end position="33"/>
    </location>
</feature>
<evidence type="ECO:0000313" key="5">
    <source>
        <dbReference type="Proteomes" id="UP001368654"/>
    </source>
</evidence>
<dbReference type="EMBL" id="JBBDGL010000005">
    <property type="protein sequence ID" value="MEJ1156514.1"/>
    <property type="molecule type" value="Genomic_DNA"/>
</dbReference>
<comment type="caution">
    <text evidence="4">The sequence shown here is derived from an EMBL/GenBank/DDBJ whole genome shotgun (WGS) entry which is preliminary data.</text>
</comment>
<proteinExistence type="predicted"/>
<name>A0ABU8LYH1_9MICO</name>
<evidence type="ECO:0000256" key="1">
    <source>
        <dbReference type="SAM" id="MobiDB-lite"/>
    </source>
</evidence>
<feature type="domain" description="TNase-like" evidence="3">
    <location>
        <begin position="60"/>
        <end position="198"/>
    </location>
</feature>
<accession>A0ABU8LYH1</accession>
<dbReference type="PROSITE" id="PS50830">
    <property type="entry name" value="TNASE_3"/>
    <property type="match status" value="1"/>
</dbReference>
<dbReference type="RefSeq" id="WP_337338952.1">
    <property type="nucleotide sequence ID" value="NZ_JBBDGL010000005.1"/>
</dbReference>
<dbReference type="Gene3D" id="2.40.50.90">
    <property type="match status" value="1"/>
</dbReference>
<keyword evidence="2" id="KW-1133">Transmembrane helix</keyword>
<dbReference type="InterPro" id="IPR035437">
    <property type="entry name" value="SNase_OB-fold_sf"/>
</dbReference>
<keyword evidence="2" id="KW-0472">Membrane</keyword>
<keyword evidence="5" id="KW-1185">Reference proteome</keyword>
<protein>
    <submittedName>
        <fullName evidence="4">Thermonuclease family protein</fullName>
    </submittedName>
</protein>
<dbReference type="Pfam" id="PF00565">
    <property type="entry name" value="SNase"/>
    <property type="match status" value="1"/>
</dbReference>
<evidence type="ECO:0000259" key="3">
    <source>
        <dbReference type="PROSITE" id="PS50830"/>
    </source>
</evidence>
<dbReference type="SMART" id="SM00318">
    <property type="entry name" value="SNc"/>
    <property type="match status" value="1"/>
</dbReference>
<organism evidence="4 5">
    <name type="scientific">Microbacterium marmarense</name>
    <dbReference type="NCBI Taxonomy" id="3122051"/>
    <lineage>
        <taxon>Bacteria</taxon>
        <taxon>Bacillati</taxon>
        <taxon>Actinomycetota</taxon>
        <taxon>Actinomycetes</taxon>
        <taxon>Micrococcales</taxon>
        <taxon>Microbacteriaceae</taxon>
        <taxon>Microbacterium</taxon>
    </lineage>
</organism>
<evidence type="ECO:0000313" key="4">
    <source>
        <dbReference type="EMBL" id="MEJ1156514.1"/>
    </source>
</evidence>
<evidence type="ECO:0000256" key="2">
    <source>
        <dbReference type="SAM" id="Phobius"/>
    </source>
</evidence>
<gene>
    <name evidence="4" type="ORF">WDU96_12970</name>
</gene>
<feature type="region of interest" description="Disordered" evidence="1">
    <location>
        <begin position="38"/>
        <end position="58"/>
    </location>
</feature>
<dbReference type="Proteomes" id="UP001368654">
    <property type="component" value="Unassembled WGS sequence"/>
</dbReference>
<dbReference type="SUPFAM" id="SSF50199">
    <property type="entry name" value="Staphylococcal nuclease"/>
    <property type="match status" value="1"/>
</dbReference>
<dbReference type="InterPro" id="IPR016071">
    <property type="entry name" value="Staphylococal_nuclease_OB-fold"/>
</dbReference>